<evidence type="ECO:0000313" key="3">
    <source>
        <dbReference type="EMBL" id="SEP57018.1"/>
    </source>
</evidence>
<feature type="domain" description="EamA" evidence="2">
    <location>
        <begin position="5"/>
        <end position="138"/>
    </location>
</feature>
<dbReference type="EMBL" id="FOEP01000001">
    <property type="protein sequence ID" value="SEP57018.1"/>
    <property type="molecule type" value="Genomic_DNA"/>
</dbReference>
<feature type="transmembrane region" description="Helical" evidence="1">
    <location>
        <begin position="7"/>
        <end position="24"/>
    </location>
</feature>
<name>A0A1H8Z066_9RHOB</name>
<feature type="transmembrane region" description="Helical" evidence="1">
    <location>
        <begin position="99"/>
        <end position="117"/>
    </location>
</feature>
<reference evidence="3 4" key="1">
    <citation type="submission" date="2016-10" db="EMBL/GenBank/DDBJ databases">
        <authorList>
            <person name="de Groot N.N."/>
        </authorList>
    </citation>
    <scope>NUCLEOTIDE SEQUENCE [LARGE SCALE GENOMIC DNA]</scope>
    <source>
        <strain evidence="3 4">DSM 22007</strain>
    </source>
</reference>
<dbReference type="STRING" id="657014.SAMN04488092_101200"/>
<dbReference type="GO" id="GO:0016020">
    <property type="term" value="C:membrane"/>
    <property type="evidence" value="ECO:0007669"/>
    <property type="project" value="InterPro"/>
</dbReference>
<dbReference type="InterPro" id="IPR037185">
    <property type="entry name" value="EmrE-like"/>
</dbReference>
<keyword evidence="1" id="KW-1133">Transmembrane helix</keyword>
<dbReference type="Gene3D" id="1.10.3730.20">
    <property type="match status" value="1"/>
</dbReference>
<dbReference type="Proteomes" id="UP000198634">
    <property type="component" value="Unassembled WGS sequence"/>
</dbReference>
<feature type="transmembrane region" description="Helical" evidence="1">
    <location>
        <begin position="239"/>
        <end position="257"/>
    </location>
</feature>
<keyword evidence="4" id="KW-1185">Reference proteome</keyword>
<dbReference type="RefSeq" id="WP_090267040.1">
    <property type="nucleotide sequence ID" value="NZ_FOEP01000001.1"/>
</dbReference>
<proteinExistence type="predicted"/>
<feature type="domain" description="EamA" evidence="2">
    <location>
        <begin position="148"/>
        <end position="275"/>
    </location>
</feature>
<dbReference type="OrthoDB" id="7165334at2"/>
<dbReference type="Pfam" id="PF00892">
    <property type="entry name" value="EamA"/>
    <property type="match status" value="2"/>
</dbReference>
<dbReference type="PANTHER" id="PTHR22911">
    <property type="entry name" value="ACYL-MALONYL CONDENSING ENZYME-RELATED"/>
    <property type="match status" value="1"/>
</dbReference>
<feature type="transmembrane region" description="Helical" evidence="1">
    <location>
        <begin position="209"/>
        <end position="227"/>
    </location>
</feature>
<evidence type="ECO:0000259" key="2">
    <source>
        <dbReference type="Pfam" id="PF00892"/>
    </source>
</evidence>
<keyword evidence="1" id="KW-0472">Membrane</keyword>
<evidence type="ECO:0000256" key="1">
    <source>
        <dbReference type="SAM" id="Phobius"/>
    </source>
</evidence>
<feature type="transmembrane region" description="Helical" evidence="1">
    <location>
        <begin position="148"/>
        <end position="165"/>
    </location>
</feature>
<accession>A0A1H8Z066</accession>
<feature type="transmembrane region" description="Helical" evidence="1">
    <location>
        <begin position="263"/>
        <end position="281"/>
    </location>
</feature>
<sequence>MNNLRGIFLVILSMAFFSLEDMFIKRMTETIPTGQVMATLGLGGALVFGLLAARQGQRLFGPATIRNGALALRTLSEGFAALFFITSLSLVPISTVSAVFQATPLAITLGAAVFLGEQVGWRRWSAILLGFVGVLIIIRPGMTGFQPASLFVLGAVVAIATRDLTSRRLPQAMSSTVVSFYGFAAIGVAGLPLLLITGATPQAMTLVDVGQMACALVFGVLGYYAIVSATRMGDAAAVTPFRYTRLIFSIALGMLVFGERPDLLTYVGSALIIITGLYTFLRERRAAARLVPMLDE</sequence>
<evidence type="ECO:0000313" key="4">
    <source>
        <dbReference type="Proteomes" id="UP000198634"/>
    </source>
</evidence>
<protein>
    <submittedName>
        <fullName evidence="3">Permease of the drug/metabolite transporter (DMT) superfamily</fullName>
    </submittedName>
</protein>
<feature type="transmembrane region" description="Helical" evidence="1">
    <location>
        <begin position="74"/>
        <end position="93"/>
    </location>
</feature>
<feature type="transmembrane region" description="Helical" evidence="1">
    <location>
        <begin position="124"/>
        <end position="142"/>
    </location>
</feature>
<dbReference type="AlphaFoldDB" id="A0A1H8Z066"/>
<keyword evidence="1" id="KW-0812">Transmembrane</keyword>
<organism evidence="3 4">
    <name type="scientific">Thalassovita taeanensis</name>
    <dbReference type="NCBI Taxonomy" id="657014"/>
    <lineage>
        <taxon>Bacteria</taxon>
        <taxon>Pseudomonadati</taxon>
        <taxon>Pseudomonadota</taxon>
        <taxon>Alphaproteobacteria</taxon>
        <taxon>Rhodobacterales</taxon>
        <taxon>Roseobacteraceae</taxon>
        <taxon>Thalassovita</taxon>
    </lineage>
</organism>
<gene>
    <name evidence="3" type="ORF">SAMN04488092_101200</name>
</gene>
<dbReference type="InterPro" id="IPR000620">
    <property type="entry name" value="EamA_dom"/>
</dbReference>
<dbReference type="SUPFAM" id="SSF103481">
    <property type="entry name" value="Multidrug resistance efflux transporter EmrE"/>
    <property type="match status" value="2"/>
</dbReference>
<feature type="transmembrane region" description="Helical" evidence="1">
    <location>
        <begin position="36"/>
        <end position="53"/>
    </location>
</feature>
<dbReference type="PANTHER" id="PTHR22911:SF135">
    <property type="entry name" value="BLR4310 PROTEIN"/>
    <property type="match status" value="1"/>
</dbReference>
<feature type="transmembrane region" description="Helical" evidence="1">
    <location>
        <begin position="177"/>
        <end position="197"/>
    </location>
</feature>